<comment type="caution">
    <text evidence="1">The sequence shown here is derived from an EMBL/GenBank/DDBJ whole genome shotgun (WGS) entry which is preliminary data.</text>
</comment>
<evidence type="ECO:0000313" key="2">
    <source>
        <dbReference type="Proteomes" id="UP001354073"/>
    </source>
</evidence>
<dbReference type="EMBL" id="JAVHXJ020000246">
    <property type="protein sequence ID" value="MGI1900837.1"/>
    <property type="molecule type" value="Genomic_DNA"/>
</dbReference>
<sequence length="65" mass="7246">MNTVMKGLSFDTVLSVGWKWFKKLVGIAFKLFMAFNLLVLIVCRQKWGGAAIGVVFFIIAGLHGR</sequence>
<dbReference type="Proteomes" id="UP001354073">
    <property type="component" value="Unassembled WGS sequence"/>
</dbReference>
<name>A0ACC7RGN1_9VIBR</name>
<evidence type="ECO:0000313" key="1">
    <source>
        <dbReference type="EMBL" id="MGI1900837.1"/>
    </source>
</evidence>
<organism evidence="1 2">
    <name type="scientific">Vibrio campbellii</name>
    <dbReference type="NCBI Taxonomy" id="680"/>
    <lineage>
        <taxon>Bacteria</taxon>
        <taxon>Pseudomonadati</taxon>
        <taxon>Pseudomonadota</taxon>
        <taxon>Gammaproteobacteria</taxon>
        <taxon>Vibrionales</taxon>
        <taxon>Vibrionaceae</taxon>
        <taxon>Vibrio</taxon>
    </lineage>
</organism>
<reference evidence="1" key="1">
    <citation type="submission" date="2024-11" db="EMBL/GenBank/DDBJ databases">
        <title>Identification of new Vibrio campbellii strains harboring the pVA1 plasmid isolated from Penaeus vannamei postlarvae affected by outbreaks of acute hepatopancreatic necrosis disease (AHPND) in Mexico.</title>
        <authorList>
            <person name="Gomez-Gil B."/>
            <person name="Enciso-Ibarra J."/>
        </authorList>
    </citation>
    <scope>NUCLEOTIDE SEQUENCE</scope>
    <source>
        <strain evidence="1">M270204</strain>
    </source>
</reference>
<proteinExistence type="predicted"/>
<gene>
    <name evidence="1" type="ORF">REH74_025250</name>
</gene>
<accession>A0ACC7RGN1</accession>
<protein>
    <submittedName>
        <fullName evidence="1">Uncharacterized protein</fullName>
    </submittedName>
</protein>